<evidence type="ECO:0000313" key="2">
    <source>
        <dbReference type="EMBL" id="GMF16266.1"/>
    </source>
</evidence>
<reference evidence="2" key="1">
    <citation type="submission" date="2023-04" db="EMBL/GenBank/DDBJ databases">
        <title>Phytophthora fragariaefolia NBRC 109709.</title>
        <authorList>
            <person name="Ichikawa N."/>
            <person name="Sato H."/>
            <person name="Tonouchi N."/>
        </authorList>
    </citation>
    <scope>NUCLEOTIDE SEQUENCE</scope>
    <source>
        <strain evidence="2">NBRC 109709</strain>
    </source>
</reference>
<dbReference type="EMBL" id="BSXT01000057">
    <property type="protein sequence ID" value="GMF16266.1"/>
    <property type="molecule type" value="Genomic_DNA"/>
</dbReference>
<dbReference type="PANTHER" id="PTHR33064:SF37">
    <property type="entry name" value="RIBONUCLEASE H"/>
    <property type="match status" value="1"/>
</dbReference>
<organism evidence="2 3">
    <name type="scientific">Phytophthora fragariaefolia</name>
    <dbReference type="NCBI Taxonomy" id="1490495"/>
    <lineage>
        <taxon>Eukaryota</taxon>
        <taxon>Sar</taxon>
        <taxon>Stramenopiles</taxon>
        <taxon>Oomycota</taxon>
        <taxon>Peronosporomycetes</taxon>
        <taxon>Peronosporales</taxon>
        <taxon>Peronosporaceae</taxon>
        <taxon>Phytophthora</taxon>
    </lineage>
</organism>
<dbReference type="InterPro" id="IPR051320">
    <property type="entry name" value="Viral_Replic_Matur_Polypro"/>
</dbReference>
<sequence length="195" mass="21807">MTMWEDESITAVDTSATDPAEFECSANEIDLEDHAQELAFQPDLTDSASTVLDYDGSNVLAAVAELLFPTSSKGMQDYLGALNYYSRFIQNMAVYGAVLYQLKDADFADGGDLAAAKSAFAELKTKVANAPILRHFDSAKEVHIMLFANVWALSSTLLQPHDGLLHPVRFCGRVLRENDVNYHQLRWRCWHSHIY</sequence>
<keyword evidence="3" id="KW-1185">Reference proteome</keyword>
<comment type="caution">
    <text evidence="2">The sequence shown here is derived from an EMBL/GenBank/DDBJ whole genome shotgun (WGS) entry which is preliminary data.</text>
</comment>
<accession>A0A9W6TMU9</accession>
<name>A0A9W6TMU9_9STRA</name>
<dbReference type="InterPro" id="IPR043502">
    <property type="entry name" value="DNA/RNA_pol_sf"/>
</dbReference>
<dbReference type="Proteomes" id="UP001165121">
    <property type="component" value="Unassembled WGS sequence"/>
</dbReference>
<dbReference type="InterPro" id="IPR043128">
    <property type="entry name" value="Rev_trsase/Diguanyl_cyclase"/>
</dbReference>
<dbReference type="Gene3D" id="3.30.70.270">
    <property type="match status" value="1"/>
</dbReference>
<evidence type="ECO:0000259" key="1">
    <source>
        <dbReference type="Pfam" id="PF17919"/>
    </source>
</evidence>
<protein>
    <submittedName>
        <fullName evidence="2">Unnamed protein product</fullName>
    </submittedName>
</protein>
<evidence type="ECO:0000313" key="3">
    <source>
        <dbReference type="Proteomes" id="UP001165121"/>
    </source>
</evidence>
<proteinExistence type="predicted"/>
<dbReference type="AlphaFoldDB" id="A0A9W6TMU9"/>
<feature type="domain" description="Reverse transcriptase/retrotransposon-derived protein RNase H-like" evidence="1">
    <location>
        <begin position="116"/>
        <end position="189"/>
    </location>
</feature>
<dbReference type="SUPFAM" id="SSF56672">
    <property type="entry name" value="DNA/RNA polymerases"/>
    <property type="match status" value="1"/>
</dbReference>
<gene>
    <name evidence="2" type="ORF">Pfra01_000074800</name>
</gene>
<dbReference type="Pfam" id="PF17919">
    <property type="entry name" value="RT_RNaseH_2"/>
    <property type="match status" value="1"/>
</dbReference>
<dbReference type="PANTHER" id="PTHR33064">
    <property type="entry name" value="POL PROTEIN"/>
    <property type="match status" value="1"/>
</dbReference>
<dbReference type="InterPro" id="IPR041577">
    <property type="entry name" value="RT_RNaseH_2"/>
</dbReference>